<dbReference type="AlphaFoldDB" id="A0A226DVF0"/>
<protein>
    <submittedName>
        <fullName evidence="1">Uncharacterized protein</fullName>
    </submittedName>
</protein>
<evidence type="ECO:0000313" key="2">
    <source>
        <dbReference type="Proteomes" id="UP000198287"/>
    </source>
</evidence>
<reference evidence="1 2" key="1">
    <citation type="submission" date="2015-12" db="EMBL/GenBank/DDBJ databases">
        <title>The genome of Folsomia candida.</title>
        <authorList>
            <person name="Faddeeva A."/>
            <person name="Derks M.F."/>
            <person name="Anvar Y."/>
            <person name="Smit S."/>
            <person name="Van Straalen N."/>
            <person name="Roelofs D."/>
        </authorList>
    </citation>
    <scope>NUCLEOTIDE SEQUENCE [LARGE SCALE GENOMIC DNA]</scope>
    <source>
        <strain evidence="1 2">VU population</strain>
        <tissue evidence="1">Whole body</tissue>
    </source>
</reference>
<gene>
    <name evidence="1" type="ORF">Fcan01_15491</name>
</gene>
<dbReference type="EMBL" id="LNIX01000010">
    <property type="protein sequence ID" value="OXA49189.1"/>
    <property type="molecule type" value="Genomic_DNA"/>
</dbReference>
<comment type="caution">
    <text evidence="1">The sequence shown here is derived from an EMBL/GenBank/DDBJ whole genome shotgun (WGS) entry which is preliminary data.</text>
</comment>
<dbReference type="Proteomes" id="UP000198287">
    <property type="component" value="Unassembled WGS sequence"/>
</dbReference>
<sequence>MIDFANVFMYEVRFNPNRPVRFGSQRLGTGTEPVIKVSVRFGSPYKPEPNRAIGSGSAFVRKIYGGFCISDNFHVADCYEPCGSSGMRDWPGVALGLEGILCSPTQQPVCDETGPYETSCCKCLESKNRLRSNPSPLCHTSLTQDHYLHPPATEAPPLTRERF</sequence>
<proteinExistence type="predicted"/>
<organism evidence="1 2">
    <name type="scientific">Folsomia candida</name>
    <name type="common">Springtail</name>
    <dbReference type="NCBI Taxonomy" id="158441"/>
    <lineage>
        <taxon>Eukaryota</taxon>
        <taxon>Metazoa</taxon>
        <taxon>Ecdysozoa</taxon>
        <taxon>Arthropoda</taxon>
        <taxon>Hexapoda</taxon>
        <taxon>Collembola</taxon>
        <taxon>Entomobryomorpha</taxon>
        <taxon>Isotomoidea</taxon>
        <taxon>Isotomidae</taxon>
        <taxon>Proisotominae</taxon>
        <taxon>Folsomia</taxon>
    </lineage>
</organism>
<accession>A0A226DVF0</accession>
<name>A0A226DVF0_FOLCA</name>
<keyword evidence="2" id="KW-1185">Reference proteome</keyword>
<evidence type="ECO:0000313" key="1">
    <source>
        <dbReference type="EMBL" id="OXA49189.1"/>
    </source>
</evidence>